<evidence type="ECO:0000313" key="2">
    <source>
        <dbReference type="Proteomes" id="UP001566132"/>
    </source>
</evidence>
<evidence type="ECO:0000313" key="1">
    <source>
        <dbReference type="EMBL" id="KAL1509546.1"/>
    </source>
</evidence>
<keyword evidence="2" id="KW-1185">Reference proteome</keyword>
<accession>A0ABD1F5E8</accession>
<organism evidence="1 2">
    <name type="scientific">Hypothenemus hampei</name>
    <name type="common">Coffee berry borer</name>
    <dbReference type="NCBI Taxonomy" id="57062"/>
    <lineage>
        <taxon>Eukaryota</taxon>
        <taxon>Metazoa</taxon>
        <taxon>Ecdysozoa</taxon>
        <taxon>Arthropoda</taxon>
        <taxon>Hexapoda</taxon>
        <taxon>Insecta</taxon>
        <taxon>Pterygota</taxon>
        <taxon>Neoptera</taxon>
        <taxon>Endopterygota</taxon>
        <taxon>Coleoptera</taxon>
        <taxon>Polyphaga</taxon>
        <taxon>Cucujiformia</taxon>
        <taxon>Curculionidae</taxon>
        <taxon>Scolytinae</taxon>
        <taxon>Hypothenemus</taxon>
    </lineage>
</organism>
<proteinExistence type="predicted"/>
<dbReference type="Proteomes" id="UP001566132">
    <property type="component" value="Unassembled WGS sequence"/>
</dbReference>
<protein>
    <submittedName>
        <fullName evidence="1">Uncharacterized protein</fullName>
    </submittedName>
</protein>
<name>A0ABD1F5E8_HYPHA</name>
<dbReference type="EMBL" id="JBDJPC010000003">
    <property type="protein sequence ID" value="KAL1509546.1"/>
    <property type="molecule type" value="Genomic_DNA"/>
</dbReference>
<dbReference type="AlphaFoldDB" id="A0ABD1F5E8"/>
<gene>
    <name evidence="1" type="ORF">ABEB36_004261</name>
</gene>
<sequence>MSIRNNIKNKKYLYIKDITMGHTMRNKDIKEDCEVQDIVGFVKGSRRQWRAYVDRLQPSWLVKCAGTSKPTP</sequence>
<reference evidence="1 2" key="1">
    <citation type="submission" date="2024-05" db="EMBL/GenBank/DDBJ databases">
        <title>Genetic variation in Jamaican populations of the coffee berry borer (Hypothenemus hampei).</title>
        <authorList>
            <person name="Errbii M."/>
            <person name="Myrie A."/>
        </authorList>
    </citation>
    <scope>NUCLEOTIDE SEQUENCE [LARGE SCALE GENOMIC DNA]</scope>
    <source>
        <strain evidence="1">JA-Hopewell-2020-01-JO</strain>
        <tissue evidence="1">Whole body</tissue>
    </source>
</reference>
<comment type="caution">
    <text evidence="1">The sequence shown here is derived from an EMBL/GenBank/DDBJ whole genome shotgun (WGS) entry which is preliminary data.</text>
</comment>